<reference evidence="11 12" key="1">
    <citation type="journal article" date="2010" name="Science">
        <title>Genomic comparison of the ants Camponotus floridanus and Harpegnathos saltator.</title>
        <authorList>
            <person name="Bonasio R."/>
            <person name="Zhang G."/>
            <person name="Ye C."/>
            <person name="Mutti N.S."/>
            <person name="Fang X."/>
            <person name="Qin N."/>
            <person name="Donahue G."/>
            <person name="Yang P."/>
            <person name="Li Q."/>
            <person name="Li C."/>
            <person name="Zhang P."/>
            <person name="Huang Z."/>
            <person name="Berger S.L."/>
            <person name="Reinberg D."/>
            <person name="Wang J."/>
            <person name="Liebig J."/>
        </authorList>
    </citation>
    <scope>NUCLEOTIDE SEQUENCE [LARGE SCALE GENOMIC DNA]</scope>
    <source>
        <strain evidence="11 12">Hsal</strain>
    </source>
</reference>
<keyword evidence="4 9" id="KW-0812">Transmembrane</keyword>
<comment type="similarity">
    <text evidence="9">Belongs to the TatB family.</text>
</comment>
<organism evidence="11 12">
    <name type="scientific">Candidatus Tokpelaia hoelldobleri</name>
    <dbReference type="NCBI Taxonomy" id="1902579"/>
    <lineage>
        <taxon>Bacteria</taxon>
        <taxon>Pseudomonadati</taxon>
        <taxon>Pseudomonadota</taxon>
        <taxon>Alphaproteobacteria</taxon>
        <taxon>Hyphomicrobiales</taxon>
        <taxon>Candidatus Tokpelaia</taxon>
    </lineage>
</organism>
<accession>A0A1U9JU72</accession>
<dbReference type="KEGG" id="thd:BHV28_07100"/>
<feature type="region of interest" description="Disordered" evidence="10">
    <location>
        <begin position="99"/>
        <end position="130"/>
    </location>
</feature>
<gene>
    <name evidence="9 11" type="primary">tatB</name>
    <name evidence="11" type="ORF">BHV28_07100</name>
</gene>
<comment type="subunit">
    <text evidence="9">The Tat system comprises two distinct complexes: a TatABC complex, containing multiple copies of TatA, TatB and TatC subunits, and a separate TatA complex, containing only TatA subunits. Substrates initially bind to the TatABC complex, which probably triggers association of the separate TatA complex to form the active translocon.</text>
</comment>
<dbReference type="GO" id="GO:0043953">
    <property type="term" value="P:protein transport by the Tat complex"/>
    <property type="evidence" value="ECO:0007669"/>
    <property type="project" value="UniProtKB-UniRule"/>
</dbReference>
<evidence type="ECO:0000313" key="11">
    <source>
        <dbReference type="EMBL" id="AQS41411.1"/>
    </source>
</evidence>
<evidence type="ECO:0000256" key="6">
    <source>
        <dbReference type="ARBA" id="ARBA00022989"/>
    </source>
</evidence>
<dbReference type="PRINTS" id="PR01506">
    <property type="entry name" value="TATBPROTEIN"/>
</dbReference>
<dbReference type="Proteomes" id="UP000188912">
    <property type="component" value="Chromosome"/>
</dbReference>
<evidence type="ECO:0000256" key="5">
    <source>
        <dbReference type="ARBA" id="ARBA00022927"/>
    </source>
</evidence>
<sequence length="130" mass="14755">MFGIDGQEFLVIIVVLIVVVGPKDLPKMLRAFGKATARMRETAQEFRNHFDEAMRETEIKDLAHSLQDLKKLDPRESLTKILDPIRSVTDDLQAEIRKNTQLQDVSLPEEIVPPAEEKTTGQETEKRADA</sequence>
<evidence type="ECO:0000256" key="3">
    <source>
        <dbReference type="ARBA" id="ARBA00022475"/>
    </source>
</evidence>
<protein>
    <recommendedName>
        <fullName evidence="9">Sec-independent protein translocase protein TatB</fullName>
    </recommendedName>
</protein>
<dbReference type="GO" id="GO:0033281">
    <property type="term" value="C:TAT protein transport complex"/>
    <property type="evidence" value="ECO:0007669"/>
    <property type="project" value="UniProtKB-UniRule"/>
</dbReference>
<evidence type="ECO:0000256" key="2">
    <source>
        <dbReference type="ARBA" id="ARBA00022448"/>
    </source>
</evidence>
<comment type="subcellular location">
    <subcellularLocation>
        <location evidence="9">Cell membrane</location>
        <topology evidence="9">Single-pass membrane protein</topology>
    </subcellularLocation>
    <subcellularLocation>
        <location evidence="1">Membrane</location>
        <topology evidence="1">Single-pass membrane protein</topology>
    </subcellularLocation>
</comment>
<keyword evidence="6 9" id="KW-1133">Transmembrane helix</keyword>
<dbReference type="InterPro" id="IPR003369">
    <property type="entry name" value="TatA/B/E"/>
</dbReference>
<evidence type="ECO:0000256" key="10">
    <source>
        <dbReference type="SAM" id="MobiDB-lite"/>
    </source>
</evidence>
<dbReference type="GO" id="GO:0008320">
    <property type="term" value="F:protein transmembrane transporter activity"/>
    <property type="evidence" value="ECO:0007669"/>
    <property type="project" value="UniProtKB-UniRule"/>
</dbReference>
<keyword evidence="12" id="KW-1185">Reference proteome</keyword>
<evidence type="ECO:0000313" key="12">
    <source>
        <dbReference type="Proteomes" id="UP000188912"/>
    </source>
</evidence>
<keyword evidence="2 9" id="KW-0813">Transport</keyword>
<keyword evidence="7 9" id="KW-0811">Translocation</keyword>
<evidence type="ECO:0000256" key="9">
    <source>
        <dbReference type="HAMAP-Rule" id="MF_00237"/>
    </source>
</evidence>
<dbReference type="Pfam" id="PF02416">
    <property type="entry name" value="TatA_B_E"/>
    <property type="match status" value="1"/>
</dbReference>
<comment type="function">
    <text evidence="9">Part of the twin-arginine translocation (Tat) system that transports large folded proteins containing a characteristic twin-arginine motif in their signal peptide across membranes. Together with TatC, TatB is part of a receptor directly interacting with Tat signal peptides. TatB may form an oligomeric binding site that transiently accommodates folded Tat precursor proteins before their translocation.</text>
</comment>
<keyword evidence="8 9" id="KW-0472">Membrane</keyword>
<keyword evidence="3 9" id="KW-1003">Cell membrane</keyword>
<dbReference type="InterPro" id="IPR018448">
    <property type="entry name" value="TatB"/>
</dbReference>
<proteinExistence type="inferred from homology"/>
<reference evidence="11 12" key="2">
    <citation type="journal article" date="2016" name="Sci. Rep.">
        <title>The genome of Rhizobiales bacteria in predatory ants reveals urease gene functions but no genes for nitrogen fixation.</title>
        <authorList>
            <person name="Neuvonen M.M."/>
            <person name="Tamarit D."/>
            <person name="Naslund K."/>
            <person name="Liebig J."/>
            <person name="Feldhaar H."/>
            <person name="Moran N.A."/>
            <person name="Guy L."/>
            <person name="Andersson S.G."/>
        </authorList>
    </citation>
    <scope>NUCLEOTIDE SEQUENCE [LARGE SCALE GENOMIC DNA]</scope>
    <source>
        <strain evidence="11 12">Hsal</strain>
    </source>
</reference>
<keyword evidence="5 9" id="KW-0653">Protein transport</keyword>
<evidence type="ECO:0000256" key="7">
    <source>
        <dbReference type="ARBA" id="ARBA00023010"/>
    </source>
</evidence>
<dbReference type="AlphaFoldDB" id="A0A1U9JU72"/>
<evidence type="ECO:0000256" key="4">
    <source>
        <dbReference type="ARBA" id="ARBA00022692"/>
    </source>
</evidence>
<dbReference type="Gene3D" id="1.20.5.3310">
    <property type="match status" value="1"/>
</dbReference>
<evidence type="ECO:0000256" key="8">
    <source>
        <dbReference type="ARBA" id="ARBA00023136"/>
    </source>
</evidence>
<feature type="compositionally biased region" description="Basic and acidic residues" evidence="10">
    <location>
        <begin position="115"/>
        <end position="130"/>
    </location>
</feature>
<name>A0A1U9JU72_9HYPH</name>
<dbReference type="STRING" id="1902579.BHV28_07100"/>
<dbReference type="HAMAP" id="MF_00237">
    <property type="entry name" value="TatB"/>
    <property type="match status" value="1"/>
</dbReference>
<dbReference type="NCBIfam" id="TIGR01410">
    <property type="entry name" value="tatB"/>
    <property type="match status" value="1"/>
</dbReference>
<evidence type="ECO:0000256" key="1">
    <source>
        <dbReference type="ARBA" id="ARBA00004167"/>
    </source>
</evidence>
<dbReference type="EMBL" id="CP017315">
    <property type="protein sequence ID" value="AQS41411.1"/>
    <property type="molecule type" value="Genomic_DNA"/>
</dbReference>